<evidence type="ECO:0000256" key="3">
    <source>
        <dbReference type="ARBA" id="ARBA00022723"/>
    </source>
</evidence>
<keyword evidence="3" id="KW-0479">Metal-binding</keyword>
<protein>
    <submittedName>
        <fullName evidence="6">Hemoglobin</fullName>
    </submittedName>
</protein>
<gene>
    <name evidence="6" type="ORF">SAMN04488038_11530</name>
</gene>
<dbReference type="GO" id="GO:0020037">
    <property type="term" value="F:heme binding"/>
    <property type="evidence" value="ECO:0007669"/>
    <property type="project" value="InterPro"/>
</dbReference>
<dbReference type="PANTHER" id="PTHR47366:SF1">
    <property type="entry name" value="TWO-ON-TWO HEMOGLOBIN-3"/>
    <property type="match status" value="1"/>
</dbReference>
<dbReference type="Gene3D" id="1.10.490.10">
    <property type="entry name" value="Globins"/>
    <property type="match status" value="1"/>
</dbReference>
<dbReference type="Pfam" id="PF01152">
    <property type="entry name" value="Bac_globin"/>
    <property type="match status" value="1"/>
</dbReference>
<dbReference type="AlphaFoldDB" id="A0A1H9L5L8"/>
<evidence type="ECO:0000256" key="2">
    <source>
        <dbReference type="ARBA" id="ARBA00022617"/>
    </source>
</evidence>
<reference evidence="7" key="1">
    <citation type="submission" date="2016-10" db="EMBL/GenBank/DDBJ databases">
        <authorList>
            <person name="Varghese N."/>
            <person name="Submissions S."/>
        </authorList>
    </citation>
    <scope>NUCLEOTIDE SEQUENCE [LARGE SCALE GENOMIC DNA]</scope>
    <source>
        <strain evidence="7">DSM 25927</strain>
    </source>
</reference>
<dbReference type="PANTHER" id="PTHR47366">
    <property type="entry name" value="TWO-ON-TWO HEMOGLOBIN-3"/>
    <property type="match status" value="1"/>
</dbReference>
<sequence>MSEAAAKVQPAPPTPYEMLGGEAAVRALADAFYDAMDALPQAATIRAMHGESLAEIKEKLFEYLSGWLGGPRLYYQKYGSVCLGHAHAPYAIGRAERDQWLACMEAALQAVDASEEVRQILRHPMYRMANALRTRDD</sequence>
<keyword evidence="4" id="KW-0408">Iron</keyword>
<dbReference type="SUPFAM" id="SSF46458">
    <property type="entry name" value="Globin-like"/>
    <property type="match status" value="1"/>
</dbReference>
<dbReference type="GO" id="GO:0019825">
    <property type="term" value="F:oxygen binding"/>
    <property type="evidence" value="ECO:0007669"/>
    <property type="project" value="InterPro"/>
</dbReference>
<organism evidence="6 7">
    <name type="scientific">Solimonas aquatica</name>
    <dbReference type="NCBI Taxonomy" id="489703"/>
    <lineage>
        <taxon>Bacteria</taxon>
        <taxon>Pseudomonadati</taxon>
        <taxon>Pseudomonadota</taxon>
        <taxon>Gammaproteobacteria</taxon>
        <taxon>Nevskiales</taxon>
        <taxon>Nevskiaceae</taxon>
        <taxon>Solimonas</taxon>
    </lineage>
</organism>
<dbReference type="GO" id="GO:0046872">
    <property type="term" value="F:metal ion binding"/>
    <property type="evidence" value="ECO:0007669"/>
    <property type="project" value="UniProtKB-KW"/>
</dbReference>
<dbReference type="EMBL" id="FOFS01000015">
    <property type="protein sequence ID" value="SER06791.1"/>
    <property type="molecule type" value="Genomic_DNA"/>
</dbReference>
<dbReference type="RefSeq" id="WP_093289013.1">
    <property type="nucleotide sequence ID" value="NZ_FOFS01000015.1"/>
</dbReference>
<dbReference type="GO" id="GO:0005344">
    <property type="term" value="F:oxygen carrier activity"/>
    <property type="evidence" value="ECO:0007669"/>
    <property type="project" value="InterPro"/>
</dbReference>
<dbReference type="InterPro" id="IPR009050">
    <property type="entry name" value="Globin-like_sf"/>
</dbReference>
<dbReference type="InterPro" id="IPR012292">
    <property type="entry name" value="Globin/Proto"/>
</dbReference>
<proteinExistence type="inferred from homology"/>
<accession>A0A1H9L5L8</accession>
<evidence type="ECO:0000313" key="6">
    <source>
        <dbReference type="EMBL" id="SER06791.1"/>
    </source>
</evidence>
<evidence type="ECO:0000256" key="1">
    <source>
        <dbReference type="ARBA" id="ARBA00022448"/>
    </source>
</evidence>
<dbReference type="InterPro" id="IPR044203">
    <property type="entry name" value="GlbO/GLB3-like"/>
</dbReference>
<name>A0A1H9L5L8_9GAMM</name>
<keyword evidence="7" id="KW-1185">Reference proteome</keyword>
<keyword evidence="2" id="KW-0349">Heme</keyword>
<dbReference type="InterPro" id="IPR001486">
    <property type="entry name" value="Hemoglobin_trunc"/>
</dbReference>
<dbReference type="STRING" id="489703.SAMN04488038_11530"/>
<evidence type="ECO:0000313" key="7">
    <source>
        <dbReference type="Proteomes" id="UP000199233"/>
    </source>
</evidence>
<evidence type="ECO:0000256" key="4">
    <source>
        <dbReference type="ARBA" id="ARBA00023004"/>
    </source>
</evidence>
<dbReference type="Proteomes" id="UP000199233">
    <property type="component" value="Unassembled WGS sequence"/>
</dbReference>
<comment type="similarity">
    <text evidence="5">Belongs to the truncated hemoglobin family. Group II subfamily.</text>
</comment>
<keyword evidence="1" id="KW-0813">Transport</keyword>
<dbReference type="CDD" id="cd14773">
    <property type="entry name" value="TrHb2_PhHbO-like_O"/>
    <property type="match status" value="1"/>
</dbReference>
<dbReference type="OrthoDB" id="9790913at2"/>
<evidence type="ECO:0000256" key="5">
    <source>
        <dbReference type="ARBA" id="ARBA00034496"/>
    </source>
</evidence>